<dbReference type="Gene3D" id="3.20.20.70">
    <property type="entry name" value="Aldolase class I"/>
    <property type="match status" value="1"/>
</dbReference>
<dbReference type="SFLD" id="SFLDG01067">
    <property type="entry name" value="SPASM/twitch_domain_containing"/>
    <property type="match status" value="1"/>
</dbReference>
<proteinExistence type="predicted"/>
<reference evidence="7 8" key="1">
    <citation type="submission" date="2016-06" db="EMBL/GenBank/DDBJ databases">
        <authorList>
            <person name="Kjaerup R.B."/>
            <person name="Dalgaard T.S."/>
            <person name="Juul-Madsen H.R."/>
        </authorList>
    </citation>
    <scope>NUCLEOTIDE SEQUENCE [LARGE SCALE GENOMIC DNA]</scope>
    <source>
        <strain evidence="7 8">DSM 45626</strain>
    </source>
</reference>
<gene>
    <name evidence="7" type="ORF">GA0070558_101279</name>
</gene>
<dbReference type="PROSITE" id="PS51918">
    <property type="entry name" value="RADICAL_SAM"/>
    <property type="match status" value="1"/>
</dbReference>
<feature type="domain" description="Radical SAM core" evidence="6">
    <location>
        <begin position="3"/>
        <end position="250"/>
    </location>
</feature>
<dbReference type="SFLD" id="SFLDG01386">
    <property type="entry name" value="main_SPASM_domain-containing"/>
    <property type="match status" value="1"/>
</dbReference>
<dbReference type="SFLD" id="SFLDG01072">
    <property type="entry name" value="dehydrogenase_like"/>
    <property type="match status" value="1"/>
</dbReference>
<dbReference type="Proteomes" id="UP000199375">
    <property type="component" value="Unassembled WGS sequence"/>
</dbReference>
<keyword evidence="1" id="KW-0949">S-adenosyl-L-methionine</keyword>
<dbReference type="AlphaFoldDB" id="A0A1C4TZK3"/>
<evidence type="ECO:0000313" key="7">
    <source>
        <dbReference type="EMBL" id="SCE64826.1"/>
    </source>
</evidence>
<evidence type="ECO:0000256" key="3">
    <source>
        <dbReference type="ARBA" id="ARBA00023004"/>
    </source>
</evidence>
<evidence type="ECO:0000256" key="2">
    <source>
        <dbReference type="ARBA" id="ARBA00022723"/>
    </source>
</evidence>
<feature type="compositionally biased region" description="Low complexity" evidence="5">
    <location>
        <begin position="381"/>
        <end position="404"/>
    </location>
</feature>
<organism evidence="7 8">
    <name type="scientific">Micromonospora haikouensis</name>
    <dbReference type="NCBI Taxonomy" id="686309"/>
    <lineage>
        <taxon>Bacteria</taxon>
        <taxon>Bacillati</taxon>
        <taxon>Actinomycetota</taxon>
        <taxon>Actinomycetes</taxon>
        <taxon>Micromonosporales</taxon>
        <taxon>Micromonosporaceae</taxon>
        <taxon>Micromonospora</taxon>
    </lineage>
</organism>
<accession>A0A1C4TZK3</accession>
<sequence length="444" mass="47925">MRADGPQDAPVPFQEFVLKVHSRCNLACDYCYVYEMADQSWARRPRVMSTAVVRRTGERIAEHLRGHGLTAASVVLHGGEPLLAGAHRLEQLVTELRRLAGPRITLSFVVQTNGTLLDRRMLELFRRHDVRVGVSLDGDRAATDRHRRRPDGGSSHPATVRALELLTGPRYRPLFAGLLATVDLATDPVRAYESLLEFAPPTVDFLLPHGTWSTPPPGRPADPARTPYADWLIAVFERWYAAPRRETGVRMLEEILVLLLGGASRIESVGLSPAAYVVVETDGEIELVDTLKAAYPGAAATGLTVHADRFDAALAHPAVRAGQRGAARLPTACRVCPAQRVCGGGLYPHRFRAGRGFDNPSVYCPDLYRLIDHLARRVAGAAAPGAARRPARPGGPRATPDRPAVGFPIGRTGAAVGTTETILGAPDRANRAAVHPTAGTGEAR</sequence>
<evidence type="ECO:0000256" key="1">
    <source>
        <dbReference type="ARBA" id="ARBA00022691"/>
    </source>
</evidence>
<dbReference type="Pfam" id="PF04055">
    <property type="entry name" value="Radical_SAM"/>
    <property type="match status" value="1"/>
</dbReference>
<evidence type="ECO:0000259" key="6">
    <source>
        <dbReference type="PROSITE" id="PS51918"/>
    </source>
</evidence>
<dbReference type="InterPro" id="IPR023867">
    <property type="entry name" value="Sulphatase_maturase_rSAM"/>
</dbReference>
<dbReference type="InterPro" id="IPR013785">
    <property type="entry name" value="Aldolase_TIM"/>
</dbReference>
<dbReference type="RefSeq" id="WP_091274600.1">
    <property type="nucleotide sequence ID" value="NZ_FMCW01000001.1"/>
</dbReference>
<dbReference type="InterPro" id="IPR026335">
    <property type="entry name" value="rSAM_SPASM_FxsB"/>
</dbReference>
<evidence type="ECO:0000256" key="5">
    <source>
        <dbReference type="SAM" id="MobiDB-lite"/>
    </source>
</evidence>
<dbReference type="CDD" id="cd01335">
    <property type="entry name" value="Radical_SAM"/>
    <property type="match status" value="1"/>
</dbReference>
<dbReference type="SFLD" id="SFLDS00029">
    <property type="entry name" value="Radical_SAM"/>
    <property type="match status" value="1"/>
</dbReference>
<dbReference type="InterPro" id="IPR058240">
    <property type="entry name" value="rSAM_sf"/>
</dbReference>
<dbReference type="GO" id="GO:0051536">
    <property type="term" value="F:iron-sulfur cluster binding"/>
    <property type="evidence" value="ECO:0007669"/>
    <property type="project" value="UniProtKB-KW"/>
</dbReference>
<evidence type="ECO:0000256" key="4">
    <source>
        <dbReference type="ARBA" id="ARBA00023014"/>
    </source>
</evidence>
<dbReference type="GO" id="GO:0046872">
    <property type="term" value="F:metal ion binding"/>
    <property type="evidence" value="ECO:0007669"/>
    <property type="project" value="UniProtKB-KW"/>
</dbReference>
<dbReference type="NCBIfam" id="TIGR04269">
    <property type="entry name" value="SAM_SPASM_FxsB"/>
    <property type="match status" value="1"/>
</dbReference>
<evidence type="ECO:0000313" key="8">
    <source>
        <dbReference type="Proteomes" id="UP000199375"/>
    </source>
</evidence>
<dbReference type="PANTHER" id="PTHR43273:SF8">
    <property type="entry name" value="RADICAL SAM DOMAIN PROTEIN"/>
    <property type="match status" value="1"/>
</dbReference>
<feature type="region of interest" description="Disordered" evidence="5">
    <location>
        <begin position="381"/>
        <end position="444"/>
    </location>
</feature>
<dbReference type="InterPro" id="IPR007197">
    <property type="entry name" value="rSAM"/>
</dbReference>
<dbReference type="GO" id="GO:0016491">
    <property type="term" value="F:oxidoreductase activity"/>
    <property type="evidence" value="ECO:0007669"/>
    <property type="project" value="InterPro"/>
</dbReference>
<protein>
    <recommendedName>
        <fullName evidence="6">Radical SAM core domain-containing protein</fullName>
    </recommendedName>
</protein>
<keyword evidence="3" id="KW-0408">Iron</keyword>
<keyword evidence="4" id="KW-0411">Iron-sulfur</keyword>
<dbReference type="EMBL" id="FMCW01000001">
    <property type="protein sequence ID" value="SCE64826.1"/>
    <property type="molecule type" value="Genomic_DNA"/>
</dbReference>
<dbReference type="PANTHER" id="PTHR43273">
    <property type="entry name" value="ANAEROBIC SULFATASE-MATURATING ENZYME HOMOLOG ASLB-RELATED"/>
    <property type="match status" value="1"/>
</dbReference>
<name>A0A1C4TZK3_9ACTN</name>
<dbReference type="SUPFAM" id="SSF102114">
    <property type="entry name" value="Radical SAM enzymes"/>
    <property type="match status" value="1"/>
</dbReference>
<keyword evidence="2" id="KW-0479">Metal-binding</keyword>